<evidence type="ECO:0000256" key="3">
    <source>
        <dbReference type="ARBA" id="ARBA00022679"/>
    </source>
</evidence>
<feature type="compositionally biased region" description="Low complexity" evidence="8">
    <location>
        <begin position="384"/>
        <end position="430"/>
    </location>
</feature>
<keyword evidence="3" id="KW-0808">Transferase</keyword>
<sequence length="673" mass="70566">MSDLTGRRLGKFEILSVLGKGGMAVVYRARQVDLGREVAIKVMKASLAESEGFLARFRREAHLVAQLDHPHIMTIYEYGQEGDIVYIAMRLLPGGSLSDRLRKQGALSVDETRRITAQIASALTLAHSRGVIHRDLKPQNVLFDSAGNAVLTDFGIAKVDNSSTLVTGTGIAMGTPSYMSPEQWRGEPVDLRVDVYALGLMVFEMLSGQLPFQGDTPASLMFKHLTEPPPRLTKLRSDLPVQVEAVIFRALAKNRDDRYSSAQELADDLEAALTGKPLSLHTPAALDEGTPTAPLPVITSVSAPGPLEATVIGDAAPIQVKRRSLPLPLLSGISVILLIGILGFLLANNNGNSDLAATVTAERVAALALTVTASAQPSPTLTLSATATASPEPSATATRTPTHTATSTRTATPTFTPSFTPSPTFTATPTPNLPETARARALETQRAEALIAALASTIVAETAIFEEGLTQTATLWTLTPSSTPTPTFTLTPSDTPTNTPTPTFTATSTPTPTATLTPTATATLTPSLTPTPTLTPSLTPTPTETSTPTETLEPTLSPCLVQSSGRTGAAVYGMPNKRSGILNRLQLNVPYVVTGQFTSADGVKWWKIVFGSYAEAWVDQAEVRVFVGCEVVLSITPLPPGVRPSPTAGGSSSSGGGGSGSGQGGDNGDDIGF</sequence>
<dbReference type="Pfam" id="PF00069">
    <property type="entry name" value="Pkinase"/>
    <property type="match status" value="1"/>
</dbReference>
<proteinExistence type="predicted"/>
<evidence type="ECO:0000259" key="10">
    <source>
        <dbReference type="PROSITE" id="PS50011"/>
    </source>
</evidence>
<comment type="caution">
    <text evidence="11">The sequence shown here is derived from an EMBL/GenBank/DDBJ whole genome shotgun (WGS) entry which is preliminary data.</text>
</comment>
<dbReference type="SUPFAM" id="SSF56112">
    <property type="entry name" value="Protein kinase-like (PK-like)"/>
    <property type="match status" value="1"/>
</dbReference>
<gene>
    <name evidence="11" type="ORF">CUN49_11560</name>
</gene>
<evidence type="ECO:0000256" key="5">
    <source>
        <dbReference type="ARBA" id="ARBA00022777"/>
    </source>
</evidence>
<feature type="region of interest" description="Disordered" evidence="8">
    <location>
        <begin position="638"/>
        <end position="673"/>
    </location>
</feature>
<dbReference type="PROSITE" id="PS50011">
    <property type="entry name" value="PROTEIN_KINASE_DOM"/>
    <property type="match status" value="1"/>
</dbReference>
<feature type="transmembrane region" description="Helical" evidence="9">
    <location>
        <begin position="327"/>
        <end position="347"/>
    </location>
</feature>
<dbReference type="InterPro" id="IPR017441">
    <property type="entry name" value="Protein_kinase_ATP_BS"/>
</dbReference>
<dbReference type="CDD" id="cd14014">
    <property type="entry name" value="STKc_PknB_like"/>
    <property type="match status" value="1"/>
</dbReference>
<dbReference type="GO" id="GO:0004674">
    <property type="term" value="F:protein serine/threonine kinase activity"/>
    <property type="evidence" value="ECO:0007669"/>
    <property type="project" value="UniProtKB-KW"/>
</dbReference>
<protein>
    <recommendedName>
        <fullName evidence="1">non-specific serine/threonine protein kinase</fullName>
        <ecNumber evidence="1">2.7.11.1</ecNumber>
    </recommendedName>
</protein>
<keyword evidence="9" id="KW-0812">Transmembrane</keyword>
<evidence type="ECO:0000256" key="9">
    <source>
        <dbReference type="SAM" id="Phobius"/>
    </source>
</evidence>
<name>A0A2M8PCG3_9CHLR</name>
<feature type="region of interest" description="Disordered" evidence="8">
    <location>
        <begin position="384"/>
        <end position="433"/>
    </location>
</feature>
<dbReference type="Gene3D" id="3.30.200.20">
    <property type="entry name" value="Phosphorylase Kinase, domain 1"/>
    <property type="match status" value="1"/>
</dbReference>
<feature type="region of interest" description="Disordered" evidence="8">
    <location>
        <begin position="477"/>
        <end position="553"/>
    </location>
</feature>
<dbReference type="PANTHER" id="PTHR43289">
    <property type="entry name" value="MITOGEN-ACTIVATED PROTEIN KINASE KINASE KINASE 20-RELATED"/>
    <property type="match status" value="1"/>
</dbReference>
<dbReference type="InterPro" id="IPR000719">
    <property type="entry name" value="Prot_kinase_dom"/>
</dbReference>
<evidence type="ECO:0000313" key="11">
    <source>
        <dbReference type="EMBL" id="PJF35244.1"/>
    </source>
</evidence>
<accession>A0A2M8PCG3</accession>
<feature type="domain" description="Protein kinase" evidence="10">
    <location>
        <begin position="12"/>
        <end position="273"/>
    </location>
</feature>
<evidence type="ECO:0000256" key="1">
    <source>
        <dbReference type="ARBA" id="ARBA00012513"/>
    </source>
</evidence>
<dbReference type="Proteomes" id="UP000229681">
    <property type="component" value="Unassembled WGS sequence"/>
</dbReference>
<dbReference type="SMART" id="SM00220">
    <property type="entry name" value="S_TKc"/>
    <property type="match status" value="1"/>
</dbReference>
<dbReference type="PROSITE" id="PS00107">
    <property type="entry name" value="PROTEIN_KINASE_ATP"/>
    <property type="match status" value="1"/>
</dbReference>
<dbReference type="FunFam" id="1.10.510.10:FF:000021">
    <property type="entry name" value="Serine/threonine protein kinase"/>
    <property type="match status" value="1"/>
</dbReference>
<organism evidence="11 12">
    <name type="scientific">Candidatus Thermofonsia Clade 1 bacterium</name>
    <dbReference type="NCBI Taxonomy" id="2364210"/>
    <lineage>
        <taxon>Bacteria</taxon>
        <taxon>Bacillati</taxon>
        <taxon>Chloroflexota</taxon>
        <taxon>Candidatus Thermofontia</taxon>
        <taxon>Candidatus Thermofonsia Clade 1</taxon>
    </lineage>
</organism>
<evidence type="ECO:0000256" key="7">
    <source>
        <dbReference type="PROSITE-ProRule" id="PRU10141"/>
    </source>
</evidence>
<feature type="binding site" evidence="7">
    <location>
        <position position="41"/>
    </location>
    <ligand>
        <name>ATP</name>
        <dbReference type="ChEBI" id="CHEBI:30616"/>
    </ligand>
</feature>
<dbReference type="InterPro" id="IPR011009">
    <property type="entry name" value="Kinase-like_dom_sf"/>
</dbReference>
<dbReference type="PROSITE" id="PS00108">
    <property type="entry name" value="PROTEIN_KINASE_ST"/>
    <property type="match status" value="1"/>
</dbReference>
<evidence type="ECO:0000256" key="2">
    <source>
        <dbReference type="ARBA" id="ARBA00022527"/>
    </source>
</evidence>
<evidence type="ECO:0000313" key="12">
    <source>
        <dbReference type="Proteomes" id="UP000229681"/>
    </source>
</evidence>
<evidence type="ECO:0000256" key="8">
    <source>
        <dbReference type="SAM" id="MobiDB-lite"/>
    </source>
</evidence>
<dbReference type="EC" id="2.7.11.1" evidence="1"/>
<keyword evidence="4 7" id="KW-0547">Nucleotide-binding</keyword>
<keyword evidence="6 7" id="KW-0067">ATP-binding</keyword>
<keyword evidence="9" id="KW-0472">Membrane</keyword>
<reference evidence="11 12" key="1">
    <citation type="submission" date="2017-11" db="EMBL/GenBank/DDBJ databases">
        <title>Evolution of Phototrophy in the Chloroflexi Phylum Driven by Horizontal Gene Transfer.</title>
        <authorList>
            <person name="Ward L.M."/>
            <person name="Hemp J."/>
            <person name="Shih P.M."/>
            <person name="Mcglynn S.E."/>
            <person name="Fischer W."/>
        </authorList>
    </citation>
    <scope>NUCLEOTIDE SEQUENCE [LARGE SCALE GENOMIC DNA]</scope>
    <source>
        <strain evidence="11">JP3_13</strain>
    </source>
</reference>
<evidence type="ECO:0000256" key="6">
    <source>
        <dbReference type="ARBA" id="ARBA00022840"/>
    </source>
</evidence>
<evidence type="ECO:0000256" key="4">
    <source>
        <dbReference type="ARBA" id="ARBA00022741"/>
    </source>
</evidence>
<dbReference type="PANTHER" id="PTHR43289:SF6">
    <property type="entry name" value="SERINE_THREONINE-PROTEIN KINASE NEKL-3"/>
    <property type="match status" value="1"/>
</dbReference>
<keyword evidence="2" id="KW-0723">Serine/threonine-protein kinase</keyword>
<keyword evidence="5" id="KW-0418">Kinase</keyword>
<dbReference type="GO" id="GO:0005524">
    <property type="term" value="F:ATP binding"/>
    <property type="evidence" value="ECO:0007669"/>
    <property type="project" value="UniProtKB-UniRule"/>
</dbReference>
<dbReference type="Gene3D" id="1.10.510.10">
    <property type="entry name" value="Transferase(Phosphotransferase) domain 1"/>
    <property type="match status" value="1"/>
</dbReference>
<dbReference type="EMBL" id="PGTM01000185">
    <property type="protein sequence ID" value="PJF35244.1"/>
    <property type="molecule type" value="Genomic_DNA"/>
</dbReference>
<keyword evidence="9" id="KW-1133">Transmembrane helix</keyword>
<feature type="compositionally biased region" description="Gly residues" evidence="8">
    <location>
        <begin position="652"/>
        <end position="666"/>
    </location>
</feature>
<dbReference type="InterPro" id="IPR008271">
    <property type="entry name" value="Ser/Thr_kinase_AS"/>
</dbReference>
<dbReference type="AlphaFoldDB" id="A0A2M8PCG3"/>